<evidence type="ECO:0000313" key="2">
    <source>
        <dbReference type="EMBL" id="BAZ03349.1"/>
    </source>
</evidence>
<accession>A0A1Z4NC95</accession>
<dbReference type="SUPFAM" id="SSF52540">
    <property type="entry name" value="P-loop containing nucleoside triphosphate hydrolases"/>
    <property type="match status" value="1"/>
</dbReference>
<name>A0A1Z4NC95_9CYAN</name>
<evidence type="ECO:0000313" key="3">
    <source>
        <dbReference type="Proteomes" id="UP000218785"/>
    </source>
</evidence>
<dbReference type="InterPro" id="IPR027417">
    <property type="entry name" value="P-loop_NTPase"/>
</dbReference>
<dbReference type="PANTHER" id="PTHR30121">
    <property type="entry name" value="UNCHARACTERIZED PROTEIN YJGR-RELATED"/>
    <property type="match status" value="1"/>
</dbReference>
<gene>
    <name evidence="2" type="ORF">NIES37_73620</name>
</gene>
<dbReference type="EMBL" id="AP018253">
    <property type="protein sequence ID" value="BAZ03349.1"/>
    <property type="molecule type" value="Genomic_DNA"/>
</dbReference>
<feature type="region of interest" description="Disordered" evidence="1">
    <location>
        <begin position="1"/>
        <end position="27"/>
    </location>
</feature>
<protein>
    <recommendedName>
        <fullName evidence="4">ATP-binding protein</fullName>
    </recommendedName>
</protein>
<keyword evidence="2" id="KW-0614">Plasmid</keyword>
<dbReference type="PANTHER" id="PTHR30121:SF6">
    <property type="entry name" value="SLR6007 PROTEIN"/>
    <property type="match status" value="1"/>
</dbReference>
<dbReference type="KEGG" id="ttq:NIES37_73620"/>
<dbReference type="Gene3D" id="3.40.50.300">
    <property type="entry name" value="P-loop containing nucleotide triphosphate hydrolases"/>
    <property type="match status" value="1"/>
</dbReference>
<dbReference type="Proteomes" id="UP000218785">
    <property type="component" value="Plasmid plasmid5"/>
</dbReference>
<dbReference type="RefSeq" id="WP_096585702.1">
    <property type="nucleotide sequence ID" value="NZ_CAWNJS010000006.1"/>
</dbReference>
<dbReference type="InterPro" id="IPR051162">
    <property type="entry name" value="T4SS_component"/>
</dbReference>
<evidence type="ECO:0008006" key="4">
    <source>
        <dbReference type="Google" id="ProtNLM"/>
    </source>
</evidence>
<reference evidence="2 3" key="1">
    <citation type="submission" date="2017-06" db="EMBL/GenBank/DDBJ databases">
        <title>Genome sequencing of cyanobaciteial culture collection at National Institute for Environmental Studies (NIES).</title>
        <authorList>
            <person name="Hirose Y."/>
            <person name="Shimura Y."/>
            <person name="Fujisawa T."/>
            <person name="Nakamura Y."/>
            <person name="Kawachi M."/>
        </authorList>
    </citation>
    <scope>NUCLEOTIDE SEQUENCE [LARGE SCALE GENOMIC DNA]</scope>
    <source>
        <strain evidence="2 3">NIES-37</strain>
        <plasmid evidence="3">Plasmid5 dna</plasmid>
    </source>
</reference>
<keyword evidence="3" id="KW-1185">Reference proteome</keyword>
<evidence type="ECO:0000256" key="1">
    <source>
        <dbReference type="SAM" id="MobiDB-lite"/>
    </source>
</evidence>
<sequence length="584" mass="65735">MAKENTDNEVTSNSDSPQNTSKITNPIELIGRVASPPQLESNSEEFYFWVQRDRLVEKTQLVRAESQIEGKKIEFYGVVQEVHRRSRKRDIYEESDVMDGDVGNDPPFKPEGVTYASVSILRTNPDVLTPPIEQSKVYLGGQNEAEFSYGFDEMKRPMAVGRLRNGGSNFAGLAKIDLAYLLGDYSGHLNVTGMTGAGTKTSFLLTIVKLLLHEAKQKTGKDPLHIVPIVLNVKGEDLMWIDREGREFKKKFETNKQDWKELGIQPEPFIGTQFYTPNQSNTNGGTTVDGCNATAYYWSFSDVLAEGLFPYLFSDDSISNVMMFLVNDIIAEFTDADGQPVLKHGVQNWEQLITWIRNEASTGEAERQIRNHQTGTWRAVCRRLSDIINEGESIFPRNAHSGKPLKVTRSQTSQPQVIDIHSLPSSLQRFVVAAIFKQVVAARKGKKAVRGLRYLLILDELNRFAPRNNTDPITKLLENVATEMRSQGVILFGGQQFASQVSTKIVESAAVRVLGRTGIAELQERVWQGWDKSVRQQASVLKLDEKLIMQTTFRQPMFVKLPFPSWAMNREDIAPKPMAQTPEV</sequence>
<proteinExistence type="predicted"/>
<feature type="compositionally biased region" description="Polar residues" evidence="1">
    <location>
        <begin position="8"/>
        <end position="24"/>
    </location>
</feature>
<geneLocation type="plasmid" evidence="3">
    <name>Plasmid5 dna</name>
</geneLocation>
<organism evidence="2 3">
    <name type="scientific">Tolypothrix tenuis PCC 7101</name>
    <dbReference type="NCBI Taxonomy" id="231146"/>
    <lineage>
        <taxon>Bacteria</taxon>
        <taxon>Bacillati</taxon>
        <taxon>Cyanobacteriota</taxon>
        <taxon>Cyanophyceae</taxon>
        <taxon>Nostocales</taxon>
        <taxon>Tolypothrichaceae</taxon>
        <taxon>Tolypothrix</taxon>
    </lineage>
</organism>
<dbReference type="AlphaFoldDB" id="A0A1Z4NC95"/>